<evidence type="ECO:0000313" key="7">
    <source>
        <dbReference type="EMBL" id="VEG75244.1"/>
    </source>
</evidence>
<organism evidence="7 8">
    <name type="scientific">Actinomyces slackii</name>
    <dbReference type="NCBI Taxonomy" id="52774"/>
    <lineage>
        <taxon>Bacteria</taxon>
        <taxon>Bacillati</taxon>
        <taxon>Actinomycetota</taxon>
        <taxon>Actinomycetes</taxon>
        <taxon>Actinomycetales</taxon>
        <taxon>Actinomycetaceae</taxon>
        <taxon>Actinomyces</taxon>
    </lineage>
</organism>
<evidence type="ECO:0000256" key="4">
    <source>
        <dbReference type="ARBA" id="ARBA00023163"/>
    </source>
</evidence>
<evidence type="ECO:0000313" key="8">
    <source>
        <dbReference type="Proteomes" id="UP000276899"/>
    </source>
</evidence>
<sequence length="341" mass="37156">MPSRHEPTLADVAQAAGVSLTTVSRVLNDRGYLSQGTRERVSAAIAELNYRPNQAARALHGKSTQSIGLIVPTVGLPFFGELAEHVEDALAEHDYRIFICNSMGKADRERAYLDLLVSHRVDGIISGAHNENITEYSTVRMPLVTIDRSLSPTIPNIRCDNEAGGRLATERLLSRGARRPALLTSRSGKHNLRETAYRAVLAEAGIEPVVVTVDFHTPDDLRPRLIHERLDAVAQTIDSVFATDDLSAAAVLEWAAMRGLRVPEDFKVIGFDGTAALRRALPGLTTIRQPIAELAYAAVDILLRQIEQAHSQEEQEEAEAAQESLPSPTPLGVELLEGQTA</sequence>
<accession>A0A3S4SUA5</accession>
<dbReference type="InterPro" id="IPR046335">
    <property type="entry name" value="LacI/GalR-like_sensor"/>
</dbReference>
<dbReference type="Proteomes" id="UP000276899">
    <property type="component" value="Chromosome"/>
</dbReference>
<name>A0A3S4SUA5_9ACTO</name>
<dbReference type="PROSITE" id="PS50932">
    <property type="entry name" value="HTH_LACI_2"/>
    <property type="match status" value="1"/>
</dbReference>
<dbReference type="Gene3D" id="1.10.260.40">
    <property type="entry name" value="lambda repressor-like DNA-binding domains"/>
    <property type="match status" value="1"/>
</dbReference>
<dbReference type="Pfam" id="PF00356">
    <property type="entry name" value="LacI"/>
    <property type="match status" value="1"/>
</dbReference>
<evidence type="ECO:0000259" key="6">
    <source>
        <dbReference type="PROSITE" id="PS50932"/>
    </source>
</evidence>
<evidence type="ECO:0000256" key="5">
    <source>
        <dbReference type="SAM" id="MobiDB-lite"/>
    </source>
</evidence>
<proteinExistence type="predicted"/>
<dbReference type="GO" id="GO:0000976">
    <property type="term" value="F:transcription cis-regulatory region binding"/>
    <property type="evidence" value="ECO:0007669"/>
    <property type="project" value="TreeGrafter"/>
</dbReference>
<dbReference type="GO" id="GO:0003700">
    <property type="term" value="F:DNA-binding transcription factor activity"/>
    <property type="evidence" value="ECO:0007669"/>
    <property type="project" value="TreeGrafter"/>
</dbReference>
<feature type="domain" description="HTH lacI-type" evidence="6">
    <location>
        <begin position="7"/>
        <end position="61"/>
    </location>
</feature>
<keyword evidence="3" id="KW-0238">DNA-binding</keyword>
<reference evidence="7 8" key="1">
    <citation type="submission" date="2018-12" db="EMBL/GenBank/DDBJ databases">
        <authorList>
            <consortium name="Pathogen Informatics"/>
        </authorList>
    </citation>
    <scope>NUCLEOTIDE SEQUENCE [LARGE SCALE GENOMIC DNA]</scope>
    <source>
        <strain evidence="7 8">NCTC11923</strain>
    </source>
</reference>
<dbReference type="SMART" id="SM00354">
    <property type="entry name" value="HTH_LACI"/>
    <property type="match status" value="1"/>
</dbReference>
<keyword evidence="1" id="KW-0678">Repressor</keyword>
<dbReference type="InterPro" id="IPR000843">
    <property type="entry name" value="HTH_LacI"/>
</dbReference>
<gene>
    <name evidence="7" type="primary">degA_4</name>
    <name evidence="7" type="ORF">NCTC11923_01903</name>
</gene>
<dbReference type="RefSeq" id="WP_026427415.1">
    <property type="nucleotide sequence ID" value="NZ_CBCRWE010000008.1"/>
</dbReference>
<keyword evidence="4" id="KW-0804">Transcription</keyword>
<dbReference type="PANTHER" id="PTHR30146:SF95">
    <property type="entry name" value="RIBOSE OPERON REPRESSOR"/>
    <property type="match status" value="1"/>
</dbReference>
<feature type="region of interest" description="Disordered" evidence="5">
    <location>
        <begin position="310"/>
        <end position="341"/>
    </location>
</feature>
<dbReference type="SUPFAM" id="SSF47413">
    <property type="entry name" value="lambda repressor-like DNA-binding domains"/>
    <property type="match status" value="1"/>
</dbReference>
<dbReference type="STRING" id="1278298.GCA_000428685_00338"/>
<dbReference type="InterPro" id="IPR010982">
    <property type="entry name" value="Lambda_DNA-bd_dom_sf"/>
</dbReference>
<dbReference type="PRINTS" id="PR00036">
    <property type="entry name" value="HTHLACI"/>
</dbReference>
<dbReference type="CDD" id="cd06291">
    <property type="entry name" value="PBP1_Qymf-like"/>
    <property type="match status" value="1"/>
</dbReference>
<evidence type="ECO:0000256" key="2">
    <source>
        <dbReference type="ARBA" id="ARBA00023015"/>
    </source>
</evidence>
<dbReference type="PANTHER" id="PTHR30146">
    <property type="entry name" value="LACI-RELATED TRANSCRIPTIONAL REPRESSOR"/>
    <property type="match status" value="1"/>
</dbReference>
<dbReference type="KEGG" id="asla:NCTC11923_01903"/>
<protein>
    <submittedName>
        <fullName evidence="7">Degradation activator</fullName>
    </submittedName>
</protein>
<dbReference type="InterPro" id="IPR028082">
    <property type="entry name" value="Peripla_BP_I"/>
</dbReference>
<keyword evidence="8" id="KW-1185">Reference proteome</keyword>
<dbReference type="PROSITE" id="PS00356">
    <property type="entry name" value="HTH_LACI_1"/>
    <property type="match status" value="1"/>
</dbReference>
<dbReference type="SUPFAM" id="SSF53822">
    <property type="entry name" value="Periplasmic binding protein-like I"/>
    <property type="match status" value="1"/>
</dbReference>
<keyword evidence="2" id="KW-0805">Transcription regulation</keyword>
<dbReference type="EMBL" id="LR134363">
    <property type="protein sequence ID" value="VEG75244.1"/>
    <property type="molecule type" value="Genomic_DNA"/>
</dbReference>
<evidence type="ECO:0000256" key="1">
    <source>
        <dbReference type="ARBA" id="ARBA00022491"/>
    </source>
</evidence>
<dbReference type="Gene3D" id="3.40.50.2300">
    <property type="match status" value="2"/>
</dbReference>
<dbReference type="AlphaFoldDB" id="A0A3S4SUA5"/>
<evidence type="ECO:0000256" key="3">
    <source>
        <dbReference type="ARBA" id="ARBA00023125"/>
    </source>
</evidence>
<dbReference type="Pfam" id="PF13377">
    <property type="entry name" value="Peripla_BP_3"/>
    <property type="match status" value="1"/>
</dbReference>
<dbReference type="CDD" id="cd01392">
    <property type="entry name" value="HTH_LacI"/>
    <property type="match status" value="1"/>
</dbReference>